<keyword evidence="4" id="KW-1185">Reference proteome</keyword>
<keyword evidence="2" id="KW-1133">Transmembrane helix</keyword>
<dbReference type="AlphaFoldDB" id="A0A812NFZ3"/>
<evidence type="ECO:0000313" key="4">
    <source>
        <dbReference type="Proteomes" id="UP000604046"/>
    </source>
</evidence>
<keyword evidence="2" id="KW-0812">Transmembrane</keyword>
<feature type="transmembrane region" description="Helical" evidence="2">
    <location>
        <begin position="402"/>
        <end position="421"/>
    </location>
</feature>
<feature type="transmembrane region" description="Helical" evidence="2">
    <location>
        <begin position="496"/>
        <end position="522"/>
    </location>
</feature>
<evidence type="ECO:0000256" key="1">
    <source>
        <dbReference type="SAM" id="MobiDB-lite"/>
    </source>
</evidence>
<dbReference type="EMBL" id="CAJNDS010002071">
    <property type="protein sequence ID" value="CAE7305049.1"/>
    <property type="molecule type" value="Genomic_DNA"/>
</dbReference>
<feature type="transmembrane region" description="Helical" evidence="2">
    <location>
        <begin position="433"/>
        <end position="452"/>
    </location>
</feature>
<accession>A0A812NFZ3</accession>
<feature type="region of interest" description="Disordered" evidence="1">
    <location>
        <begin position="20"/>
        <end position="39"/>
    </location>
</feature>
<proteinExistence type="predicted"/>
<evidence type="ECO:0000313" key="3">
    <source>
        <dbReference type="EMBL" id="CAE7305049.1"/>
    </source>
</evidence>
<feature type="transmembrane region" description="Helical" evidence="2">
    <location>
        <begin position="292"/>
        <end position="312"/>
    </location>
</feature>
<dbReference type="Proteomes" id="UP000604046">
    <property type="component" value="Unassembled WGS sequence"/>
</dbReference>
<feature type="transmembrane region" description="Helical" evidence="2">
    <location>
        <begin position="163"/>
        <end position="182"/>
    </location>
</feature>
<name>A0A812NFZ3_9DINO</name>
<comment type="caution">
    <text evidence="3">The sequence shown here is derived from an EMBL/GenBank/DDBJ whole genome shotgun (WGS) entry which is preliminary data.</text>
</comment>
<feature type="transmembrane region" description="Helical" evidence="2">
    <location>
        <begin position="472"/>
        <end position="490"/>
    </location>
</feature>
<reference evidence="3" key="1">
    <citation type="submission" date="2021-02" db="EMBL/GenBank/DDBJ databases">
        <authorList>
            <person name="Dougan E. K."/>
            <person name="Rhodes N."/>
            <person name="Thang M."/>
            <person name="Chan C."/>
        </authorList>
    </citation>
    <scope>NUCLEOTIDE SEQUENCE</scope>
</reference>
<sequence>MVSASIDVCLDEPVPSDLEDWSVRSNPPAAGNSKDGWAEGQNEHLDHEQLEMQVTMLADFLARLQLTRPEVLRVTKARNVLWRFGKVLREGSTGRNLYGHSRMASSIFQFWSHSWHGPVWSKILMLLVVCNGLPAVLLGTVASVATRILISPYVGPLPLDRERGLWCMLAGVVVSTLTLLCWQSARRVFLDRICIHQTDPRLKVEGMLNLAALLKHSRSILVCWDSTYLRRMWCCVELAAFLKCHPDGQLIFRPVGWGPCAVAVFLSFATFLVTPNLLMDNLPSSVWRDQDWLFALAGGLMYAFSVGLFMYFTSAAARAHFRAVSAVQKQLSTFSFNGDTFCHCCSANHVNRKTGEQMMCDRKAMELCLEHWFGSVAAFDEMMQRKVSEAFDRKVSQCILPYTWLIGATAPMLWWAVHSIFRYWHNSWLAFTNFYYLIGWWLGNIPVLALLWLRIARRVQRRRDRRWKEVMLNIACSCLAGLMFAFVRAVETSSSFLIGIYGIVVVVSLSLLLDAFVLICWAPKIGIGRAA</sequence>
<evidence type="ECO:0000256" key="2">
    <source>
        <dbReference type="SAM" id="Phobius"/>
    </source>
</evidence>
<keyword evidence="2" id="KW-0472">Membrane</keyword>
<protein>
    <recommendedName>
        <fullName evidence="5">Transmembrane protein</fullName>
    </recommendedName>
</protein>
<dbReference type="OrthoDB" id="2157530at2759"/>
<organism evidence="3 4">
    <name type="scientific">Symbiodinium natans</name>
    <dbReference type="NCBI Taxonomy" id="878477"/>
    <lineage>
        <taxon>Eukaryota</taxon>
        <taxon>Sar</taxon>
        <taxon>Alveolata</taxon>
        <taxon>Dinophyceae</taxon>
        <taxon>Suessiales</taxon>
        <taxon>Symbiodiniaceae</taxon>
        <taxon>Symbiodinium</taxon>
    </lineage>
</organism>
<evidence type="ECO:0008006" key="5">
    <source>
        <dbReference type="Google" id="ProtNLM"/>
    </source>
</evidence>
<gene>
    <name evidence="3" type="ORF">SNAT2548_LOCUS16037</name>
</gene>
<feature type="transmembrane region" description="Helical" evidence="2">
    <location>
        <begin position="250"/>
        <end position="272"/>
    </location>
</feature>
<feature type="transmembrane region" description="Helical" evidence="2">
    <location>
        <begin position="123"/>
        <end position="143"/>
    </location>
</feature>